<evidence type="ECO:0000313" key="1">
    <source>
        <dbReference type="EMBL" id="MFM0108320.1"/>
    </source>
</evidence>
<protein>
    <submittedName>
        <fullName evidence="1">XRE family transcriptional regulator</fullName>
    </submittedName>
</protein>
<proteinExistence type="predicted"/>
<keyword evidence="2" id="KW-1185">Reference proteome</keyword>
<organism evidence="1 2">
    <name type="scientific">Paraburkholderia rhynchosiae</name>
    <dbReference type="NCBI Taxonomy" id="487049"/>
    <lineage>
        <taxon>Bacteria</taxon>
        <taxon>Pseudomonadati</taxon>
        <taxon>Pseudomonadota</taxon>
        <taxon>Betaproteobacteria</taxon>
        <taxon>Burkholderiales</taxon>
        <taxon>Burkholderiaceae</taxon>
        <taxon>Paraburkholderia</taxon>
    </lineage>
</organism>
<accession>A0ACC7NLA9</accession>
<gene>
    <name evidence="1" type="ORF">PQR01_34020</name>
</gene>
<name>A0ACC7NLA9_9BURK</name>
<reference evidence="1 2" key="1">
    <citation type="journal article" date="2024" name="Chem. Sci.">
        <title>Discovery of megapolipeptins by genome mining of a Burkholderiales bacteria collection.</title>
        <authorList>
            <person name="Paulo B.S."/>
            <person name="Recchia M.J.J."/>
            <person name="Lee S."/>
            <person name="Fergusson C.H."/>
            <person name="Romanowski S.B."/>
            <person name="Hernandez A."/>
            <person name="Krull N."/>
            <person name="Liu D.Y."/>
            <person name="Cavanagh H."/>
            <person name="Bos A."/>
            <person name="Gray C.A."/>
            <person name="Murphy B.T."/>
            <person name="Linington R.G."/>
            <person name="Eustaquio A.S."/>
        </authorList>
    </citation>
    <scope>NUCLEOTIDE SEQUENCE [LARGE SCALE GENOMIC DNA]</scope>
    <source>
        <strain evidence="1 2">RL18-126-BIB-B</strain>
    </source>
</reference>
<dbReference type="EMBL" id="JAQQDW010000112">
    <property type="protein sequence ID" value="MFM0108320.1"/>
    <property type="molecule type" value="Genomic_DNA"/>
</dbReference>
<sequence length="97" mass="10902">MLYKPPSPQDLDRLKDELGLSASKMASLFGVSSGRQWRNYTGGEKPRDMNPHMLFFAAARLELDDKTIERVLQRMRRVGATIDLNADSPAPDGEQQP</sequence>
<evidence type="ECO:0000313" key="2">
    <source>
        <dbReference type="Proteomes" id="UP001629235"/>
    </source>
</evidence>
<dbReference type="Proteomes" id="UP001629235">
    <property type="component" value="Unassembled WGS sequence"/>
</dbReference>
<comment type="caution">
    <text evidence="1">The sequence shown here is derived from an EMBL/GenBank/DDBJ whole genome shotgun (WGS) entry which is preliminary data.</text>
</comment>